<evidence type="ECO:0000313" key="5">
    <source>
        <dbReference type="EMBL" id="KAF3536948.1"/>
    </source>
</evidence>
<keyword evidence="1" id="KW-0862">Zinc</keyword>
<dbReference type="PROSITE" id="PS50158">
    <property type="entry name" value="ZF_CCHC"/>
    <property type="match status" value="1"/>
</dbReference>
<dbReference type="EMBL" id="QGKX02001290">
    <property type="protein sequence ID" value="KAF3536948.1"/>
    <property type="molecule type" value="Genomic_DNA"/>
</dbReference>
<organism evidence="5 6">
    <name type="scientific">Brassica cretica</name>
    <name type="common">Mustard</name>
    <dbReference type="NCBI Taxonomy" id="69181"/>
    <lineage>
        <taxon>Eukaryota</taxon>
        <taxon>Viridiplantae</taxon>
        <taxon>Streptophyta</taxon>
        <taxon>Embryophyta</taxon>
        <taxon>Tracheophyta</taxon>
        <taxon>Spermatophyta</taxon>
        <taxon>Magnoliopsida</taxon>
        <taxon>eudicotyledons</taxon>
        <taxon>Gunneridae</taxon>
        <taxon>Pentapetalae</taxon>
        <taxon>rosids</taxon>
        <taxon>malvids</taxon>
        <taxon>Brassicales</taxon>
        <taxon>Brassicaceae</taxon>
        <taxon>Brassiceae</taxon>
        <taxon>Brassica</taxon>
    </lineage>
</organism>
<feature type="region of interest" description="Disordered" evidence="3">
    <location>
        <begin position="103"/>
        <end position="126"/>
    </location>
</feature>
<dbReference type="Proteomes" id="UP000712600">
    <property type="component" value="Unassembled WGS sequence"/>
</dbReference>
<evidence type="ECO:0000259" key="4">
    <source>
        <dbReference type="PROSITE" id="PS50158"/>
    </source>
</evidence>
<sequence>MFVGLLSLEKKQYINWEIYIKCKGYYLKKKRQESYSLGEKRKLLKLLLEELEEQVLVMYTWRTCLYEESCAEVVVEVLPSVGRFKSRFRGSLARDQNFELSKSYGEKEKKKEDPHGIAFKGPTSEDHMSMLSRNFASYLKEREGRINNGRRSDLGRSSSKVQCFECNGFGHVRKELSGSSCGGDDDVGSDDDDDDGGSFDLAGSYEKLYEYWLKLVEANSDLAKEKAKLEAQVAEALKYASEKEEEARQTGAQLVETQKGLTTLNNGTDQLDNLLSVGQSDRCGLGYQGECFKAESMFVSAGKTKDVATSDTKPEVRRFAGNATNEKTAMKSTTDVKNVTDMRTATSTTTSTGTATVPEKVFGLKSGSQQKFRYHGPVCYSCEVQGHIRRDCFRSVQGANHGGFGLKNMWSRRFDHYGDGGMGFPPRFGGYGSSY</sequence>
<feature type="domain" description="CCHC-type" evidence="4">
    <location>
        <begin position="379"/>
        <end position="392"/>
    </location>
</feature>
<dbReference type="InterPro" id="IPR001878">
    <property type="entry name" value="Znf_CCHC"/>
</dbReference>
<dbReference type="InterPro" id="IPR036875">
    <property type="entry name" value="Znf_CCHC_sf"/>
</dbReference>
<dbReference type="GO" id="GO:0003676">
    <property type="term" value="F:nucleic acid binding"/>
    <property type="evidence" value="ECO:0007669"/>
    <property type="project" value="InterPro"/>
</dbReference>
<name>A0A8S9QEC2_BRACR</name>
<protein>
    <recommendedName>
        <fullName evidence="4">CCHC-type domain-containing protein</fullName>
    </recommendedName>
</protein>
<feature type="compositionally biased region" description="Basic and acidic residues" evidence="3">
    <location>
        <begin position="104"/>
        <end position="115"/>
    </location>
</feature>
<keyword evidence="1" id="KW-0863">Zinc-finger</keyword>
<dbReference type="SUPFAM" id="SSF57756">
    <property type="entry name" value="Retrovirus zinc finger-like domains"/>
    <property type="match status" value="1"/>
</dbReference>
<keyword evidence="2" id="KW-0175">Coiled coil</keyword>
<reference evidence="5" key="1">
    <citation type="submission" date="2019-12" db="EMBL/GenBank/DDBJ databases">
        <title>Genome sequencing and annotation of Brassica cretica.</title>
        <authorList>
            <person name="Studholme D.J."/>
            <person name="Sarris P."/>
        </authorList>
    </citation>
    <scope>NUCLEOTIDE SEQUENCE</scope>
    <source>
        <strain evidence="5">PFS-109/04</strain>
        <tissue evidence="5">Leaf</tissue>
    </source>
</reference>
<dbReference type="GO" id="GO:0008270">
    <property type="term" value="F:zinc ion binding"/>
    <property type="evidence" value="ECO:0007669"/>
    <property type="project" value="UniProtKB-KW"/>
</dbReference>
<comment type="caution">
    <text evidence="5">The sequence shown here is derived from an EMBL/GenBank/DDBJ whole genome shotgun (WGS) entry which is preliminary data.</text>
</comment>
<evidence type="ECO:0000256" key="3">
    <source>
        <dbReference type="SAM" id="MobiDB-lite"/>
    </source>
</evidence>
<gene>
    <name evidence="5" type="ORF">F2Q69_00019843</name>
</gene>
<feature type="coiled-coil region" evidence="2">
    <location>
        <begin position="215"/>
        <end position="246"/>
    </location>
</feature>
<proteinExistence type="predicted"/>
<dbReference type="Pfam" id="PF00098">
    <property type="entry name" value="zf-CCHC"/>
    <property type="match status" value="1"/>
</dbReference>
<accession>A0A8S9QEC2</accession>
<keyword evidence="1" id="KW-0479">Metal-binding</keyword>
<evidence type="ECO:0000256" key="1">
    <source>
        <dbReference type="PROSITE-ProRule" id="PRU00047"/>
    </source>
</evidence>
<dbReference type="AlphaFoldDB" id="A0A8S9QEC2"/>
<evidence type="ECO:0000256" key="2">
    <source>
        <dbReference type="SAM" id="Coils"/>
    </source>
</evidence>
<evidence type="ECO:0000313" key="6">
    <source>
        <dbReference type="Proteomes" id="UP000712600"/>
    </source>
</evidence>